<dbReference type="eggNOG" id="ENOG502ZUHG">
    <property type="taxonomic scope" value="Bacteria"/>
</dbReference>
<gene>
    <name evidence="3" type="ORF">ERS852478_01341</name>
</gene>
<evidence type="ECO:0000256" key="1">
    <source>
        <dbReference type="SAM" id="MobiDB-lite"/>
    </source>
</evidence>
<accession>A0A174ANQ2</accession>
<dbReference type="RefSeq" id="WP_055200024.1">
    <property type="nucleotide sequence ID" value="NZ_BTHH01000007.1"/>
</dbReference>
<evidence type="ECO:0000313" key="3">
    <source>
        <dbReference type="EMBL" id="CUN89853.1"/>
    </source>
</evidence>
<feature type="region of interest" description="Disordered" evidence="1">
    <location>
        <begin position="119"/>
        <end position="160"/>
    </location>
</feature>
<evidence type="ECO:0000256" key="2">
    <source>
        <dbReference type="SAM" id="Phobius"/>
    </source>
</evidence>
<name>A0A174ANQ2_9FIRM</name>
<proteinExistence type="predicted"/>
<feature type="region of interest" description="Disordered" evidence="1">
    <location>
        <begin position="1"/>
        <end position="38"/>
    </location>
</feature>
<feature type="compositionally biased region" description="Acidic residues" evidence="1">
    <location>
        <begin position="149"/>
        <end position="160"/>
    </location>
</feature>
<dbReference type="EMBL" id="CYZN01000007">
    <property type="protein sequence ID" value="CUN89853.1"/>
    <property type="molecule type" value="Genomic_DNA"/>
</dbReference>
<keyword evidence="2" id="KW-0472">Membrane</keyword>
<keyword evidence="2" id="KW-0812">Transmembrane</keyword>
<reference evidence="3 4" key="1">
    <citation type="submission" date="2015-09" db="EMBL/GenBank/DDBJ databases">
        <authorList>
            <consortium name="Pathogen Informatics"/>
        </authorList>
    </citation>
    <scope>NUCLEOTIDE SEQUENCE [LARGE SCALE GENOMIC DNA]</scope>
    <source>
        <strain evidence="3 4">2789STDY5834863</strain>
    </source>
</reference>
<feature type="transmembrane region" description="Helical" evidence="2">
    <location>
        <begin position="45"/>
        <end position="62"/>
    </location>
</feature>
<feature type="transmembrane region" description="Helical" evidence="2">
    <location>
        <begin position="74"/>
        <end position="96"/>
    </location>
</feature>
<organism evidence="3 4">
    <name type="scientific">Blautia wexlerae</name>
    <dbReference type="NCBI Taxonomy" id="418240"/>
    <lineage>
        <taxon>Bacteria</taxon>
        <taxon>Bacillati</taxon>
        <taxon>Bacillota</taxon>
        <taxon>Clostridia</taxon>
        <taxon>Lachnospirales</taxon>
        <taxon>Lachnospiraceae</taxon>
        <taxon>Blautia</taxon>
    </lineage>
</organism>
<protein>
    <submittedName>
        <fullName evidence="3">Uncharacterized protein</fullName>
    </submittedName>
</protein>
<keyword evidence="2" id="KW-1133">Transmembrane helix</keyword>
<evidence type="ECO:0000313" key="4">
    <source>
        <dbReference type="Proteomes" id="UP000095431"/>
    </source>
</evidence>
<dbReference type="Proteomes" id="UP000095431">
    <property type="component" value="Unassembled WGS sequence"/>
</dbReference>
<sequence length="160" mass="17528">MEKNENEELLEQSPADIQQEETQEIAKSGEEEPDTEEQKVSNGRFILWSLAGVYLLYTSYSLCKGYVTGEEGTSMGFMLAGIAFAAIGAGLLFFGIKNMLSEEKIRKAKAAKNAAMEAAAGGELKKEDASGQNRSMSIAERANMVKNLEDEEEDGENEKE</sequence>
<dbReference type="AlphaFoldDB" id="A0A174ANQ2"/>